<evidence type="ECO:0000313" key="1">
    <source>
        <dbReference type="EMBL" id="TQD49753.1"/>
    </source>
</evidence>
<keyword evidence="2" id="KW-1185">Reference proteome</keyword>
<sequence length="194" mass="20881">MATVVACMAWTPLVLPCPDPVSAWLIEAVWRRGRSPFHHSSRSRFAARLVPVPDLMRTTLLVALFFAALLAMREGVAMEQADAPTALARFVGKDHFAEDPDGLYGGMKDPEVRAELNASVTSAADALGRARASGASDDEVLKLFQSALRSVDRDALDTEDAERVATVFEQVLEAAGLESSGGALNDWMYGFDPG</sequence>
<organism evidence="1 2">
    <name type="scientific">Marilutibacter aestuarii</name>
    <dbReference type="NCBI Taxonomy" id="1706195"/>
    <lineage>
        <taxon>Bacteria</taxon>
        <taxon>Pseudomonadati</taxon>
        <taxon>Pseudomonadota</taxon>
        <taxon>Gammaproteobacteria</taxon>
        <taxon>Lysobacterales</taxon>
        <taxon>Lysobacteraceae</taxon>
        <taxon>Marilutibacter</taxon>
    </lineage>
</organism>
<dbReference type="AlphaFoldDB" id="A0A508ALG5"/>
<dbReference type="Gene3D" id="1.20.1480.40">
    <property type="entry name" value="Uncharacterised protein PF16133, DUF4844"/>
    <property type="match status" value="1"/>
</dbReference>
<reference evidence="1 2" key="1">
    <citation type="submission" date="2019-06" db="EMBL/GenBank/DDBJ databases">
        <title>Lysobacter alkalisoli sp. nov. isolated from saline soil.</title>
        <authorList>
            <person name="Sun J.-Q."/>
            <person name="Xu L."/>
        </authorList>
    </citation>
    <scope>NUCLEOTIDE SEQUENCE [LARGE SCALE GENOMIC DNA]</scope>
    <source>
        <strain evidence="1 2">JCM 31130</strain>
    </source>
</reference>
<evidence type="ECO:0000313" key="2">
    <source>
        <dbReference type="Proteomes" id="UP000318212"/>
    </source>
</evidence>
<dbReference type="EMBL" id="VICE01000039">
    <property type="protein sequence ID" value="TQD49753.1"/>
    <property type="molecule type" value="Genomic_DNA"/>
</dbReference>
<name>A0A508ALG5_9GAMM</name>
<comment type="caution">
    <text evidence="1">The sequence shown here is derived from an EMBL/GenBank/DDBJ whole genome shotgun (WGS) entry which is preliminary data.</text>
</comment>
<gene>
    <name evidence="1" type="ORF">FKV25_04025</name>
</gene>
<protein>
    <submittedName>
        <fullName evidence="1">DUF4844 domain-containing protein</fullName>
    </submittedName>
</protein>
<dbReference type="OrthoDB" id="6710549at2"/>
<dbReference type="Pfam" id="PF16133">
    <property type="entry name" value="DUF4844"/>
    <property type="match status" value="1"/>
</dbReference>
<proteinExistence type="predicted"/>
<accession>A0A508ALG5</accession>
<dbReference type="InterPro" id="IPR032301">
    <property type="entry name" value="DUF4844"/>
</dbReference>
<dbReference type="InterPro" id="IPR038360">
    <property type="entry name" value="DUF4844_sf"/>
</dbReference>
<dbReference type="Proteomes" id="UP000318212">
    <property type="component" value="Unassembled WGS sequence"/>
</dbReference>